<reference evidence="3" key="1">
    <citation type="journal article" date="2017" name="Nature">
        <title>The sunflower genome provides insights into oil metabolism, flowering and Asterid evolution.</title>
        <authorList>
            <person name="Badouin H."/>
            <person name="Gouzy J."/>
            <person name="Grassa C.J."/>
            <person name="Murat F."/>
            <person name="Staton S.E."/>
            <person name="Cottret L."/>
            <person name="Lelandais-Briere C."/>
            <person name="Owens G.L."/>
            <person name="Carrere S."/>
            <person name="Mayjonade B."/>
            <person name="Legrand L."/>
            <person name="Gill N."/>
            <person name="Kane N.C."/>
            <person name="Bowers J.E."/>
            <person name="Hubner S."/>
            <person name="Bellec A."/>
            <person name="Berard A."/>
            <person name="Berges H."/>
            <person name="Blanchet N."/>
            <person name="Boniface M.C."/>
            <person name="Brunel D."/>
            <person name="Catrice O."/>
            <person name="Chaidir N."/>
            <person name="Claudel C."/>
            <person name="Donnadieu C."/>
            <person name="Faraut T."/>
            <person name="Fievet G."/>
            <person name="Helmstetter N."/>
            <person name="King M."/>
            <person name="Knapp S.J."/>
            <person name="Lai Z."/>
            <person name="Le Paslier M.C."/>
            <person name="Lippi Y."/>
            <person name="Lorenzon L."/>
            <person name="Mandel J.R."/>
            <person name="Marage G."/>
            <person name="Marchand G."/>
            <person name="Marquand E."/>
            <person name="Bret-Mestries E."/>
            <person name="Morien E."/>
            <person name="Nambeesan S."/>
            <person name="Nguyen T."/>
            <person name="Pegot-Espagnet P."/>
            <person name="Pouilly N."/>
            <person name="Raftis F."/>
            <person name="Sallet E."/>
            <person name="Schiex T."/>
            <person name="Thomas J."/>
            <person name="Vandecasteele C."/>
            <person name="Vares D."/>
            <person name="Vear F."/>
            <person name="Vautrin S."/>
            <person name="Crespi M."/>
            <person name="Mangin B."/>
            <person name="Burke J.M."/>
            <person name="Salse J."/>
            <person name="Munos S."/>
            <person name="Vincourt P."/>
            <person name="Rieseberg L.H."/>
            <person name="Langlade N.B."/>
        </authorList>
    </citation>
    <scope>NUCLEOTIDE SEQUENCE [LARGE SCALE GENOMIC DNA]</scope>
    <source>
        <strain evidence="3">cv. SF193</strain>
    </source>
</reference>
<dbReference type="PANTHER" id="PTHR36713">
    <property type="entry name" value="OS09G0344700 PROTEIN"/>
    <property type="match status" value="1"/>
</dbReference>
<feature type="region of interest" description="Disordered" evidence="1">
    <location>
        <begin position="181"/>
        <end position="201"/>
    </location>
</feature>
<dbReference type="Proteomes" id="UP000215914">
    <property type="component" value="Chromosome 10"/>
</dbReference>
<gene>
    <name evidence="2" type="ORF">HannXRQ_Chr10g0313401</name>
</gene>
<feature type="compositionally biased region" description="Basic and acidic residues" evidence="1">
    <location>
        <begin position="185"/>
        <end position="201"/>
    </location>
</feature>
<dbReference type="EMBL" id="CM007899">
    <property type="protein sequence ID" value="OTG12778.1"/>
    <property type="molecule type" value="Genomic_DNA"/>
</dbReference>
<dbReference type="OMA" id="QCVKTPS"/>
<organism evidence="2 3">
    <name type="scientific">Helianthus annuus</name>
    <name type="common">Common sunflower</name>
    <dbReference type="NCBI Taxonomy" id="4232"/>
    <lineage>
        <taxon>Eukaryota</taxon>
        <taxon>Viridiplantae</taxon>
        <taxon>Streptophyta</taxon>
        <taxon>Embryophyta</taxon>
        <taxon>Tracheophyta</taxon>
        <taxon>Spermatophyta</taxon>
        <taxon>Magnoliopsida</taxon>
        <taxon>eudicotyledons</taxon>
        <taxon>Gunneridae</taxon>
        <taxon>Pentapetalae</taxon>
        <taxon>asterids</taxon>
        <taxon>campanulids</taxon>
        <taxon>Asterales</taxon>
        <taxon>Asteraceae</taxon>
        <taxon>Asteroideae</taxon>
        <taxon>Heliantheae alliance</taxon>
        <taxon>Heliantheae</taxon>
        <taxon>Helianthus</taxon>
    </lineage>
</organism>
<dbReference type="AlphaFoldDB" id="A0A251TNS8"/>
<sequence length="247" mass="26707">MGPPLSSRCRSVAPSRHPRLLSSLHHHTINIFPTVALLYNLHHLKILISINRRFVNISVYSKGVTTFKNSQMETTGEAKLVGLLDKIQPPRLEDAGLEECALPPDSIQEAFLKAASAVRSRIFSTSDDESEGECVNDPLPDNGYAGDKLVGITAEGDPSGSCVPKKGGELPAVNGDDVIVGGREGMPDKVVEPEVPDEAEKSCVDGLQGLKIREKKVDGEIKGKKSESNEDDDEEDEKIPVLTEVCI</sequence>
<dbReference type="FunCoup" id="A0A251TNS8">
    <property type="interactions" value="574"/>
</dbReference>
<dbReference type="PANTHER" id="PTHR36713:SF1">
    <property type="entry name" value="OS09G0344700 PROTEIN"/>
    <property type="match status" value="1"/>
</dbReference>
<evidence type="ECO:0000313" key="2">
    <source>
        <dbReference type="EMBL" id="OTG12778.1"/>
    </source>
</evidence>
<proteinExistence type="predicted"/>
<feature type="compositionally biased region" description="Basic and acidic residues" evidence="1">
    <location>
        <begin position="217"/>
        <end position="228"/>
    </location>
</feature>
<evidence type="ECO:0000313" key="3">
    <source>
        <dbReference type="Proteomes" id="UP000215914"/>
    </source>
</evidence>
<evidence type="ECO:0000256" key="1">
    <source>
        <dbReference type="SAM" id="MobiDB-lite"/>
    </source>
</evidence>
<accession>A0A251TNS8</accession>
<name>A0A251TNS8_HELAN</name>
<feature type="region of interest" description="Disordered" evidence="1">
    <location>
        <begin position="217"/>
        <end position="247"/>
    </location>
</feature>
<keyword evidence="3" id="KW-1185">Reference proteome</keyword>
<protein>
    <submittedName>
        <fullName evidence="2">Uncharacterized protein</fullName>
    </submittedName>
</protein>
<dbReference type="InParanoid" id="A0A251TNS8"/>